<sequence length="66" mass="6864">MSMTTTMTTAAPTAHTPSRRETTGLAGIVSALVIGAGLVFFAGFAHSQTLHDAAHDTRHVTGFPCH</sequence>
<dbReference type="KEGG" id="ppru:FDP22_04735"/>
<evidence type="ECO:0000256" key="2">
    <source>
        <dbReference type="SAM" id="Phobius"/>
    </source>
</evidence>
<proteinExistence type="predicted"/>
<evidence type="ECO:0000256" key="1">
    <source>
        <dbReference type="SAM" id="MobiDB-lite"/>
    </source>
</evidence>
<evidence type="ECO:0000313" key="3">
    <source>
        <dbReference type="EMBL" id="QDL91146.1"/>
    </source>
</evidence>
<dbReference type="NCBIfam" id="TIGR02459">
    <property type="entry name" value="CbtB"/>
    <property type="match status" value="1"/>
</dbReference>
<feature type="region of interest" description="Disordered" evidence="1">
    <location>
        <begin position="1"/>
        <end position="22"/>
    </location>
</feature>
<organism evidence="3 4">
    <name type="scientific">Paroceanicella profunda</name>
    <dbReference type="NCBI Taxonomy" id="2579971"/>
    <lineage>
        <taxon>Bacteria</taxon>
        <taxon>Pseudomonadati</taxon>
        <taxon>Pseudomonadota</taxon>
        <taxon>Alphaproteobacteria</taxon>
        <taxon>Rhodobacterales</taxon>
        <taxon>Paracoccaceae</taxon>
        <taxon>Paroceanicella</taxon>
    </lineage>
</organism>
<dbReference type="InterPro" id="IPR012667">
    <property type="entry name" value="CbtB_put"/>
</dbReference>
<protein>
    <submittedName>
        <fullName evidence="3">CbtB-domain containing protein</fullName>
    </submittedName>
</protein>
<name>A0A5B8FR18_9RHOB</name>
<keyword evidence="2" id="KW-0812">Transmembrane</keyword>
<dbReference type="AlphaFoldDB" id="A0A5B8FR18"/>
<dbReference type="Proteomes" id="UP000305888">
    <property type="component" value="Chromosome"/>
</dbReference>
<feature type="compositionally biased region" description="Low complexity" evidence="1">
    <location>
        <begin position="1"/>
        <end position="16"/>
    </location>
</feature>
<keyword evidence="2" id="KW-1133">Transmembrane helix</keyword>
<dbReference type="OrthoDB" id="9813304at2"/>
<feature type="transmembrane region" description="Helical" evidence="2">
    <location>
        <begin position="25"/>
        <end position="45"/>
    </location>
</feature>
<dbReference type="Pfam" id="PF09489">
    <property type="entry name" value="CbtB"/>
    <property type="match status" value="1"/>
</dbReference>
<accession>A0A5B8FR18</accession>
<gene>
    <name evidence="3" type="ORF">FDP22_04735</name>
</gene>
<evidence type="ECO:0000313" key="4">
    <source>
        <dbReference type="Proteomes" id="UP000305888"/>
    </source>
</evidence>
<keyword evidence="4" id="KW-1185">Reference proteome</keyword>
<reference evidence="3 4" key="1">
    <citation type="submission" date="2019-06" db="EMBL/GenBank/DDBJ databases">
        <title>Genome sequence of Rhodobacteraceae bacterium D4M1.</title>
        <authorList>
            <person name="Cao J."/>
        </authorList>
    </citation>
    <scope>NUCLEOTIDE SEQUENCE [LARGE SCALE GENOMIC DNA]</scope>
    <source>
        <strain evidence="3 4">D4M1</strain>
    </source>
</reference>
<keyword evidence="2" id="KW-0472">Membrane</keyword>
<dbReference type="EMBL" id="CP040818">
    <property type="protein sequence ID" value="QDL91146.1"/>
    <property type="molecule type" value="Genomic_DNA"/>
</dbReference>